<dbReference type="EMBL" id="BA000045">
    <property type="protein sequence ID" value="BAC88605.1"/>
    <property type="molecule type" value="Genomic_DNA"/>
</dbReference>
<dbReference type="STRING" id="251221.gene:10758140"/>
<reference evidence="3 4" key="2">
    <citation type="journal article" date="2003" name="DNA Res.">
        <title>Complete genome structure of Gloeobacter violaceus PCC 7421, a cyanobacterium that lacks thylakoids (supplement).</title>
        <authorList>
            <person name="Nakamura Y."/>
            <person name="Kaneko T."/>
            <person name="Sato S."/>
            <person name="Mimuro M."/>
            <person name="Miyashita H."/>
            <person name="Tsuchiya T."/>
            <person name="Sasamoto S."/>
            <person name="Watanabe A."/>
            <person name="Kawashima K."/>
            <person name="Kishida Y."/>
            <person name="Kiyokawa C."/>
            <person name="Kohara M."/>
            <person name="Matsumoto M."/>
            <person name="Matsuno A."/>
            <person name="Nakazaki N."/>
            <person name="Shimpo S."/>
            <person name="Takeuchi C."/>
            <person name="Yamada M."/>
            <person name="Tabata S."/>
        </authorList>
    </citation>
    <scope>NUCLEOTIDE SEQUENCE [LARGE SCALE GENOMIC DNA]</scope>
    <source>
        <strain evidence="4">ATCC 29082 / PCC 7421</strain>
    </source>
</reference>
<accession>Q7NMV1</accession>
<keyword evidence="2" id="KW-0812">Transmembrane</keyword>
<dbReference type="EnsemblBacteria" id="BAC88605">
    <property type="protein sequence ID" value="BAC88605"/>
    <property type="gene ID" value="BAC88605"/>
</dbReference>
<reference evidence="3 4" key="1">
    <citation type="journal article" date="2003" name="DNA Res.">
        <title>Complete genome structure of Gloeobacter violaceus PCC 7421, a cyanobacterium that lacks thylakoids.</title>
        <authorList>
            <person name="Nakamura Y."/>
            <person name="Kaneko T."/>
            <person name="Sato S."/>
            <person name="Mimuro M."/>
            <person name="Miyashita H."/>
            <person name="Tsuchiya T."/>
            <person name="Sasamoto S."/>
            <person name="Watanabe A."/>
            <person name="Kawashima K."/>
            <person name="Kishida Y."/>
            <person name="Kiyokawa C."/>
            <person name="Kohara M."/>
            <person name="Matsumoto M."/>
            <person name="Matsuno A."/>
            <person name="Nakazaki N."/>
            <person name="Shimpo S."/>
            <person name="Takeuchi C."/>
            <person name="Yamada M."/>
            <person name="Tabata S."/>
        </authorList>
    </citation>
    <scope>NUCLEOTIDE SEQUENCE [LARGE SCALE GENOMIC DNA]</scope>
    <source>
        <strain evidence="4">ATCC 29082 / PCC 7421</strain>
    </source>
</reference>
<name>Q7NMV1_GLOVI</name>
<evidence type="ECO:0000256" key="1">
    <source>
        <dbReference type="SAM" id="MobiDB-lite"/>
    </source>
</evidence>
<dbReference type="KEGG" id="gvi:gll0664"/>
<organism evidence="3 4">
    <name type="scientific">Gloeobacter violaceus (strain ATCC 29082 / PCC 7421)</name>
    <dbReference type="NCBI Taxonomy" id="251221"/>
    <lineage>
        <taxon>Bacteria</taxon>
        <taxon>Bacillati</taxon>
        <taxon>Cyanobacteriota</taxon>
        <taxon>Cyanophyceae</taxon>
        <taxon>Gloeobacterales</taxon>
        <taxon>Gloeobacteraceae</taxon>
        <taxon>Gloeobacter</taxon>
    </lineage>
</organism>
<protein>
    <submittedName>
        <fullName evidence="3">Gll0664 protein</fullName>
    </submittedName>
</protein>
<dbReference type="PhylomeDB" id="Q7NMV1"/>
<dbReference type="Pfam" id="PF11317">
    <property type="entry name" value="DUF3119"/>
    <property type="match status" value="1"/>
</dbReference>
<dbReference type="AlphaFoldDB" id="Q7NMV1"/>
<dbReference type="PANTHER" id="PTHR35550">
    <property type="match status" value="1"/>
</dbReference>
<feature type="region of interest" description="Disordered" evidence="1">
    <location>
        <begin position="41"/>
        <end position="76"/>
    </location>
</feature>
<proteinExistence type="predicted"/>
<dbReference type="HOGENOM" id="CLU_1341667_0_0_3"/>
<keyword evidence="2" id="KW-0472">Membrane</keyword>
<sequence length="204" mass="22762">MHLSKSVGSTIPSRPPSHQVKAACIASVGWPVVLPPDWKASREVPQPHEGASPRRGTMGTALRSAPPVDRLRSNDPFAPPETSKIVVAPRPWLSLAVSALGVLATGWVLGVGVALIVFGLFLGFQTVTVRIVFGAEAFEVWQYRRRVVSFPYNEWLSWRVFWPGVPILFYFREVYSPHFIPMLFSHRQLVAGLQKFLPPAVQRR</sequence>
<dbReference type="InterPro" id="IPR021467">
    <property type="entry name" value="DUF3119"/>
</dbReference>
<keyword evidence="2" id="KW-1133">Transmembrane helix</keyword>
<gene>
    <name evidence="3" type="ordered locus">gll0664</name>
</gene>
<evidence type="ECO:0000313" key="3">
    <source>
        <dbReference type="EMBL" id="BAC88605.1"/>
    </source>
</evidence>
<dbReference type="eggNOG" id="ENOG50318U5">
    <property type="taxonomic scope" value="Bacteria"/>
</dbReference>
<evidence type="ECO:0000313" key="4">
    <source>
        <dbReference type="Proteomes" id="UP000000557"/>
    </source>
</evidence>
<feature type="transmembrane region" description="Helical" evidence="2">
    <location>
        <begin position="92"/>
        <end position="122"/>
    </location>
</feature>
<dbReference type="Proteomes" id="UP000000557">
    <property type="component" value="Chromosome"/>
</dbReference>
<keyword evidence="4" id="KW-1185">Reference proteome</keyword>
<dbReference type="OrthoDB" id="513456at2"/>
<dbReference type="PANTHER" id="PTHR35550:SF2">
    <property type="entry name" value="OS05G0401200 PROTEIN"/>
    <property type="match status" value="1"/>
</dbReference>
<dbReference type="InParanoid" id="Q7NMV1"/>
<evidence type="ECO:0000256" key="2">
    <source>
        <dbReference type="SAM" id="Phobius"/>
    </source>
</evidence>